<evidence type="ECO:0000256" key="3">
    <source>
        <dbReference type="ARBA" id="ARBA00022692"/>
    </source>
</evidence>
<feature type="transmembrane region" description="Helical" evidence="6">
    <location>
        <begin position="38"/>
        <end position="59"/>
    </location>
</feature>
<feature type="domain" description="MASE1" evidence="7">
    <location>
        <begin position="18"/>
        <end position="292"/>
    </location>
</feature>
<evidence type="ECO:0000256" key="5">
    <source>
        <dbReference type="ARBA" id="ARBA00023136"/>
    </source>
</evidence>
<proteinExistence type="predicted"/>
<evidence type="ECO:0000256" key="6">
    <source>
        <dbReference type="SAM" id="Phobius"/>
    </source>
</evidence>
<feature type="transmembrane region" description="Helical" evidence="6">
    <location>
        <begin position="266"/>
        <end position="289"/>
    </location>
</feature>
<accession>A0AAU2W318</accession>
<keyword evidence="5 6" id="KW-0472">Membrane</keyword>
<keyword evidence="2" id="KW-1003">Cell membrane</keyword>
<name>A0AAU2W318_9ACTN</name>
<evidence type="ECO:0000313" key="8">
    <source>
        <dbReference type="EMBL" id="WTW74137.1"/>
    </source>
</evidence>
<dbReference type="AlphaFoldDB" id="A0AAU2W318"/>
<feature type="transmembrane region" description="Helical" evidence="6">
    <location>
        <begin position="240"/>
        <end position="260"/>
    </location>
</feature>
<sequence>MTLSEEDRRRAAALLRILAVAAAYFVSGGLGLLRQVTVHGAVVTPLWPPTGIAVGCLLIMGLRIWPGIAIGSLVVIATLSGYVTPSTAAVVAGNTLAPVCACLMLRRVGFRAELDRLRDGVLLVFLGALAGMAVSATIGSAMLAVDGKLPASGFWTVWVAWWAGDAMGVLVVTPLVLVVLRKARLPRMSDRWIEAGALLVITVAGALVATRGPLSMLYLVFPILIWAALRFQLAGSAPCALLVSVLAVVAGTEQVGPFAGHGMTEVMINLTVLNGAVALTSLLLASVVAEQQNIRRRIERACEELADVVDHLAPGRSAAAWPSRARDERESR</sequence>
<dbReference type="GO" id="GO:0005886">
    <property type="term" value="C:plasma membrane"/>
    <property type="evidence" value="ECO:0007669"/>
    <property type="project" value="UniProtKB-SubCell"/>
</dbReference>
<dbReference type="EMBL" id="CP108313">
    <property type="protein sequence ID" value="WTW74137.1"/>
    <property type="molecule type" value="Genomic_DNA"/>
</dbReference>
<feature type="transmembrane region" description="Helical" evidence="6">
    <location>
        <begin position="64"/>
        <end position="83"/>
    </location>
</feature>
<reference evidence="8" key="1">
    <citation type="submission" date="2022-10" db="EMBL/GenBank/DDBJ databases">
        <title>The complete genomes of actinobacterial strains from the NBC collection.</title>
        <authorList>
            <person name="Joergensen T.S."/>
            <person name="Alvarez Arevalo M."/>
            <person name="Sterndorff E.B."/>
            <person name="Faurdal D."/>
            <person name="Vuksanovic O."/>
            <person name="Mourched A.-S."/>
            <person name="Charusanti P."/>
            <person name="Shaw S."/>
            <person name="Blin K."/>
            <person name="Weber T."/>
        </authorList>
    </citation>
    <scope>NUCLEOTIDE SEQUENCE</scope>
    <source>
        <strain evidence="8">NBC_00008</strain>
    </source>
</reference>
<evidence type="ECO:0000256" key="1">
    <source>
        <dbReference type="ARBA" id="ARBA00004651"/>
    </source>
</evidence>
<gene>
    <name evidence="8" type="ORF">OG398_36935</name>
</gene>
<dbReference type="Pfam" id="PF05231">
    <property type="entry name" value="MASE1"/>
    <property type="match status" value="1"/>
</dbReference>
<feature type="transmembrane region" description="Helical" evidence="6">
    <location>
        <begin position="12"/>
        <end position="32"/>
    </location>
</feature>
<dbReference type="InterPro" id="IPR007895">
    <property type="entry name" value="MASE1"/>
</dbReference>
<feature type="transmembrane region" description="Helical" evidence="6">
    <location>
        <begin position="216"/>
        <end position="233"/>
    </location>
</feature>
<feature type="transmembrane region" description="Helical" evidence="6">
    <location>
        <begin position="89"/>
        <end position="109"/>
    </location>
</feature>
<evidence type="ECO:0000256" key="2">
    <source>
        <dbReference type="ARBA" id="ARBA00022475"/>
    </source>
</evidence>
<keyword evidence="3 6" id="KW-0812">Transmembrane</keyword>
<comment type="subcellular location">
    <subcellularLocation>
        <location evidence="1">Cell membrane</location>
        <topology evidence="1">Multi-pass membrane protein</topology>
    </subcellularLocation>
</comment>
<evidence type="ECO:0000256" key="4">
    <source>
        <dbReference type="ARBA" id="ARBA00022989"/>
    </source>
</evidence>
<organism evidence="8">
    <name type="scientific">Streptomyces sp. NBC_00008</name>
    <dbReference type="NCBI Taxonomy" id="2903610"/>
    <lineage>
        <taxon>Bacteria</taxon>
        <taxon>Bacillati</taxon>
        <taxon>Actinomycetota</taxon>
        <taxon>Actinomycetes</taxon>
        <taxon>Kitasatosporales</taxon>
        <taxon>Streptomycetaceae</taxon>
        <taxon>Streptomyces</taxon>
    </lineage>
</organism>
<protein>
    <submittedName>
        <fullName evidence="8">MASE1 domain-containing protein</fullName>
    </submittedName>
</protein>
<feature type="transmembrane region" description="Helical" evidence="6">
    <location>
        <begin position="121"/>
        <end position="145"/>
    </location>
</feature>
<feature type="transmembrane region" description="Helical" evidence="6">
    <location>
        <begin position="192"/>
        <end position="210"/>
    </location>
</feature>
<feature type="transmembrane region" description="Helical" evidence="6">
    <location>
        <begin position="157"/>
        <end position="180"/>
    </location>
</feature>
<keyword evidence="4 6" id="KW-1133">Transmembrane helix</keyword>
<evidence type="ECO:0000259" key="7">
    <source>
        <dbReference type="Pfam" id="PF05231"/>
    </source>
</evidence>